<evidence type="ECO:0000256" key="4">
    <source>
        <dbReference type="ARBA" id="ARBA00022490"/>
    </source>
</evidence>
<dbReference type="GO" id="GO:0006526">
    <property type="term" value="P:L-arginine biosynthetic process"/>
    <property type="evidence" value="ECO:0007669"/>
    <property type="project" value="UniProtKB-UniPathway"/>
</dbReference>
<evidence type="ECO:0000313" key="13">
    <source>
        <dbReference type="EMBL" id="SUA43289.1"/>
    </source>
</evidence>
<dbReference type="HAMAP" id="MF_00173">
    <property type="entry name" value="Arg_repressor"/>
    <property type="match status" value="1"/>
</dbReference>
<dbReference type="SUPFAM" id="SSF55252">
    <property type="entry name" value="C-terminal domain of arginine repressor"/>
    <property type="match status" value="1"/>
</dbReference>
<dbReference type="Pfam" id="PF02863">
    <property type="entry name" value="Arg_repressor_C"/>
    <property type="match status" value="1"/>
</dbReference>
<dbReference type="InterPro" id="IPR001669">
    <property type="entry name" value="Arg_repress"/>
</dbReference>
<keyword evidence="4 9" id="KW-0963">Cytoplasm</keyword>
<dbReference type="GO" id="GO:0051259">
    <property type="term" value="P:protein complex oligomerization"/>
    <property type="evidence" value="ECO:0007669"/>
    <property type="project" value="InterPro"/>
</dbReference>
<comment type="similarity">
    <text evidence="3 9">Belongs to the ArgR family.</text>
</comment>
<dbReference type="Proteomes" id="UP000255082">
    <property type="component" value="Unassembled WGS sequence"/>
</dbReference>
<comment type="pathway">
    <text evidence="9">Amino-acid biosynthesis; L-arginine biosynthesis [regulation].</text>
</comment>
<gene>
    <name evidence="9 13" type="primary">argR</name>
    <name evidence="13" type="ORF">NCTC13184_02652</name>
</gene>
<dbReference type="GO" id="GO:0005737">
    <property type="term" value="C:cytoplasm"/>
    <property type="evidence" value="ECO:0007669"/>
    <property type="project" value="UniProtKB-SubCell"/>
</dbReference>
<dbReference type="Pfam" id="PF01316">
    <property type="entry name" value="Arg_repressor"/>
    <property type="match status" value="1"/>
</dbReference>
<dbReference type="GO" id="GO:1900079">
    <property type="term" value="P:regulation of arginine biosynthetic process"/>
    <property type="evidence" value="ECO:0007669"/>
    <property type="project" value="UniProtKB-UniRule"/>
</dbReference>
<feature type="domain" description="Arginine repressor DNA-binding" evidence="11">
    <location>
        <begin position="37"/>
        <end position="104"/>
    </location>
</feature>
<dbReference type="GO" id="GO:0003700">
    <property type="term" value="F:DNA-binding transcription factor activity"/>
    <property type="evidence" value="ECO:0007669"/>
    <property type="project" value="UniProtKB-UniRule"/>
</dbReference>
<dbReference type="Gene3D" id="1.10.10.10">
    <property type="entry name" value="Winged helix-like DNA-binding domain superfamily/Winged helix DNA-binding domain"/>
    <property type="match status" value="1"/>
</dbReference>
<comment type="subcellular location">
    <subcellularLocation>
        <location evidence="2 9">Cytoplasm</location>
    </subcellularLocation>
</comment>
<dbReference type="NCBIfam" id="NF002880">
    <property type="entry name" value="PRK03341.1"/>
    <property type="match status" value="1"/>
</dbReference>
<feature type="domain" description="Arginine repressor C-terminal" evidence="12">
    <location>
        <begin position="121"/>
        <end position="186"/>
    </location>
</feature>
<dbReference type="AlphaFoldDB" id="A0A378WQ55"/>
<evidence type="ECO:0000256" key="5">
    <source>
        <dbReference type="ARBA" id="ARBA00022491"/>
    </source>
</evidence>
<dbReference type="GO" id="GO:0034618">
    <property type="term" value="F:arginine binding"/>
    <property type="evidence" value="ECO:0007669"/>
    <property type="project" value="InterPro"/>
</dbReference>
<dbReference type="InterPro" id="IPR036388">
    <property type="entry name" value="WH-like_DNA-bd_sf"/>
</dbReference>
<dbReference type="SUPFAM" id="SSF46785">
    <property type="entry name" value="Winged helix' DNA-binding domain"/>
    <property type="match status" value="1"/>
</dbReference>
<dbReference type="UniPathway" id="UPA00068"/>
<evidence type="ECO:0000256" key="2">
    <source>
        <dbReference type="ARBA" id="ARBA00004496"/>
    </source>
</evidence>
<comment type="function">
    <text evidence="1 9">Regulates arginine biosynthesis genes.</text>
</comment>
<evidence type="ECO:0000256" key="10">
    <source>
        <dbReference type="NCBIfam" id="TIGR01529"/>
    </source>
</evidence>
<dbReference type="NCBIfam" id="TIGR01529">
    <property type="entry name" value="argR_whole"/>
    <property type="match status" value="1"/>
</dbReference>
<keyword evidence="9" id="KW-0055">Arginine biosynthesis</keyword>
<dbReference type="InterPro" id="IPR036251">
    <property type="entry name" value="Arg_repress_C_sf"/>
</dbReference>
<keyword evidence="9" id="KW-0028">Amino-acid biosynthesis</keyword>
<evidence type="ECO:0000259" key="11">
    <source>
        <dbReference type="Pfam" id="PF01316"/>
    </source>
</evidence>
<reference evidence="13 14" key="1">
    <citation type="submission" date="2018-06" db="EMBL/GenBank/DDBJ databases">
        <authorList>
            <consortium name="Pathogen Informatics"/>
            <person name="Doyle S."/>
        </authorList>
    </citation>
    <scope>NUCLEOTIDE SEQUENCE [LARGE SCALE GENOMIC DNA]</scope>
    <source>
        <strain evidence="13 14">NCTC13184</strain>
    </source>
</reference>
<evidence type="ECO:0000313" key="14">
    <source>
        <dbReference type="Proteomes" id="UP000255082"/>
    </source>
</evidence>
<dbReference type="InterPro" id="IPR020899">
    <property type="entry name" value="Arg_repress_C"/>
</dbReference>
<dbReference type="Gene3D" id="3.30.1360.40">
    <property type="match status" value="1"/>
</dbReference>
<dbReference type="PANTHER" id="PTHR34471:SF1">
    <property type="entry name" value="ARGININE REPRESSOR"/>
    <property type="match status" value="1"/>
</dbReference>
<dbReference type="PRINTS" id="PR01467">
    <property type="entry name" value="ARGREPRESSOR"/>
</dbReference>
<evidence type="ECO:0000259" key="12">
    <source>
        <dbReference type="Pfam" id="PF02863"/>
    </source>
</evidence>
<dbReference type="EMBL" id="UGRU01000001">
    <property type="protein sequence ID" value="SUA43289.1"/>
    <property type="molecule type" value="Genomic_DNA"/>
</dbReference>
<evidence type="ECO:0000256" key="1">
    <source>
        <dbReference type="ARBA" id="ARBA00002095"/>
    </source>
</evidence>
<name>A0A378WQ55_9NOCA</name>
<evidence type="ECO:0000256" key="9">
    <source>
        <dbReference type="HAMAP-Rule" id="MF_00173"/>
    </source>
</evidence>
<dbReference type="InterPro" id="IPR020900">
    <property type="entry name" value="Arg_repress_DNA-bd"/>
</dbReference>
<evidence type="ECO:0000256" key="7">
    <source>
        <dbReference type="ARBA" id="ARBA00023125"/>
    </source>
</evidence>
<dbReference type="PANTHER" id="PTHR34471">
    <property type="entry name" value="ARGININE REPRESSOR"/>
    <property type="match status" value="1"/>
</dbReference>
<accession>A0A378WQ55</accession>
<organism evidence="13 14">
    <name type="scientific">Nocardia africana</name>
    <dbReference type="NCBI Taxonomy" id="134964"/>
    <lineage>
        <taxon>Bacteria</taxon>
        <taxon>Bacillati</taxon>
        <taxon>Actinomycetota</taxon>
        <taxon>Actinomycetes</taxon>
        <taxon>Mycobacteriales</taxon>
        <taxon>Nocardiaceae</taxon>
        <taxon>Nocardia</taxon>
    </lineage>
</organism>
<evidence type="ECO:0000256" key="3">
    <source>
        <dbReference type="ARBA" id="ARBA00008316"/>
    </source>
</evidence>
<keyword evidence="8 9" id="KW-0804">Transcription</keyword>
<keyword evidence="5 9" id="KW-0678">Repressor</keyword>
<proteinExistence type="inferred from homology"/>
<keyword evidence="6 9" id="KW-0805">Transcription regulation</keyword>
<evidence type="ECO:0000256" key="8">
    <source>
        <dbReference type="ARBA" id="ARBA00023163"/>
    </source>
</evidence>
<evidence type="ECO:0000256" key="6">
    <source>
        <dbReference type="ARBA" id="ARBA00023015"/>
    </source>
</evidence>
<sequence>MVAGATIGRCGVSTARANGSAAGSEGPRTGPAIARTRAGRQQRIVELLSAHAVRSQTELAALLADEGIETTQATLSRDLDELGAVKLRAADGGAGIYVVPEDGSPVRGVTGGTSRLSKLLGDLLVSTDHSGNLAVLRTPPGAAHFLASALDRAALPEVVGTIAGDDTIAVIAREPMTGAELAAKIEHLA</sequence>
<protein>
    <recommendedName>
        <fullName evidence="9 10">Arginine repressor</fullName>
    </recommendedName>
</protein>
<dbReference type="InterPro" id="IPR036390">
    <property type="entry name" value="WH_DNA-bd_sf"/>
</dbReference>
<keyword evidence="7 9" id="KW-0238">DNA-binding</keyword>
<dbReference type="GO" id="GO:0003677">
    <property type="term" value="F:DNA binding"/>
    <property type="evidence" value="ECO:0007669"/>
    <property type="project" value="UniProtKB-KW"/>
</dbReference>